<accession>A0ABQ3CB55</accession>
<reference evidence="3" key="1">
    <citation type="journal article" date="2019" name="Int. J. Syst. Evol. Microbiol.">
        <title>The Global Catalogue of Microorganisms (GCM) 10K type strain sequencing project: providing services to taxonomists for standard genome sequencing and annotation.</title>
        <authorList>
            <consortium name="The Broad Institute Genomics Platform"/>
            <consortium name="The Broad Institute Genome Sequencing Center for Infectious Disease"/>
            <person name="Wu L."/>
            <person name="Ma J."/>
        </authorList>
    </citation>
    <scope>NUCLEOTIDE SEQUENCE [LARGE SCALE GENOMIC DNA]</scope>
    <source>
        <strain evidence="3">KCTC 22558</strain>
    </source>
</reference>
<name>A0ABQ3CB55_9GAMM</name>
<sequence length="161" mass="15874">MSRSPAVLLIALLASFAADAAWAGEPGAPVAAQDEMLVVARSVMPRIAYRGLEPTANPVRVEATVFPGRVFHGVLDGMVQRLVGDDDLGDRAPLLRQGPAAARGIGVDVPVAGLGLGGAGAGPGASRGGGSIGGMVTSATAGIGDRVNQAMQRATGAGVGP</sequence>
<keyword evidence="3" id="KW-1185">Reference proteome</keyword>
<evidence type="ECO:0000256" key="1">
    <source>
        <dbReference type="SAM" id="SignalP"/>
    </source>
</evidence>
<dbReference type="RefSeq" id="WP_189450178.1">
    <property type="nucleotide sequence ID" value="NZ_BMXY01000003.1"/>
</dbReference>
<dbReference type="EMBL" id="BMXY01000003">
    <property type="protein sequence ID" value="GGZ68512.1"/>
    <property type="molecule type" value="Genomic_DNA"/>
</dbReference>
<protein>
    <submittedName>
        <fullName evidence="2">Uncharacterized protein</fullName>
    </submittedName>
</protein>
<feature type="chain" id="PRO_5047085995" evidence="1">
    <location>
        <begin position="21"/>
        <end position="161"/>
    </location>
</feature>
<evidence type="ECO:0000313" key="3">
    <source>
        <dbReference type="Proteomes" id="UP000643403"/>
    </source>
</evidence>
<dbReference type="Proteomes" id="UP000643403">
    <property type="component" value="Unassembled WGS sequence"/>
</dbReference>
<proteinExistence type="predicted"/>
<organism evidence="2 3">
    <name type="scientific">Cognatilysobacter xinjiangensis</name>
    <dbReference type="NCBI Taxonomy" id="546892"/>
    <lineage>
        <taxon>Bacteria</taxon>
        <taxon>Pseudomonadati</taxon>
        <taxon>Pseudomonadota</taxon>
        <taxon>Gammaproteobacteria</taxon>
        <taxon>Lysobacterales</taxon>
        <taxon>Lysobacteraceae</taxon>
        <taxon>Cognatilysobacter</taxon>
    </lineage>
</organism>
<gene>
    <name evidence="2" type="ORF">GCM10008101_23520</name>
</gene>
<feature type="signal peptide" evidence="1">
    <location>
        <begin position="1"/>
        <end position="20"/>
    </location>
</feature>
<evidence type="ECO:0000313" key="2">
    <source>
        <dbReference type="EMBL" id="GGZ68512.1"/>
    </source>
</evidence>
<keyword evidence="1" id="KW-0732">Signal</keyword>
<comment type="caution">
    <text evidence="2">The sequence shown here is derived from an EMBL/GenBank/DDBJ whole genome shotgun (WGS) entry which is preliminary data.</text>
</comment>